<dbReference type="Gene3D" id="3.40.50.620">
    <property type="entry name" value="HUPs"/>
    <property type="match status" value="1"/>
</dbReference>
<dbReference type="PIRSF" id="PIRSF000090">
    <property type="entry name" value="Beta-ETF"/>
    <property type="match status" value="1"/>
</dbReference>
<comment type="similarity">
    <text evidence="2 5">Belongs to the ETF beta-subunit/FixA family.</text>
</comment>
<dbReference type="SUPFAM" id="SSF52402">
    <property type="entry name" value="Adenine nucleotide alpha hydrolases-like"/>
    <property type="match status" value="1"/>
</dbReference>
<dbReference type="InterPro" id="IPR014730">
    <property type="entry name" value="ETF_a/b_N"/>
</dbReference>
<proteinExistence type="inferred from homology"/>
<keyword evidence="4 5" id="KW-0249">Electron transport</keyword>
<dbReference type="CDD" id="cd01714">
    <property type="entry name" value="ETF_beta"/>
    <property type="match status" value="1"/>
</dbReference>
<organism evidence="7 8">
    <name type="scientific">Cyclotella cryptica</name>
    <dbReference type="NCBI Taxonomy" id="29204"/>
    <lineage>
        <taxon>Eukaryota</taxon>
        <taxon>Sar</taxon>
        <taxon>Stramenopiles</taxon>
        <taxon>Ochrophyta</taxon>
        <taxon>Bacillariophyta</taxon>
        <taxon>Coscinodiscophyceae</taxon>
        <taxon>Thalassiosirophycidae</taxon>
        <taxon>Stephanodiscales</taxon>
        <taxon>Stephanodiscaceae</taxon>
        <taxon>Cyclotella</taxon>
    </lineage>
</organism>
<dbReference type="InterPro" id="IPR014729">
    <property type="entry name" value="Rossmann-like_a/b/a_fold"/>
</dbReference>
<evidence type="ECO:0000313" key="7">
    <source>
        <dbReference type="EMBL" id="KAL3792027.1"/>
    </source>
</evidence>
<dbReference type="PANTHER" id="PTHR21294:SF8">
    <property type="entry name" value="ELECTRON TRANSFER FLAVOPROTEIN SUBUNIT BETA"/>
    <property type="match status" value="1"/>
</dbReference>
<accession>A0ABD3PVJ2</accession>
<protein>
    <recommendedName>
        <fullName evidence="5">Electron transfer flavoprotein subunit beta</fullName>
        <shortName evidence="5">Beta-ETF</shortName>
    </recommendedName>
</protein>
<dbReference type="Proteomes" id="UP001516023">
    <property type="component" value="Unassembled WGS sequence"/>
</dbReference>
<comment type="function">
    <text evidence="5">The electron transfer flavoprotein serves as a specific electron acceptor for several dehydrogenases, including five acyl-CoA dehydrogenases, glutaryl-CoA and sarcosine dehydrogenase. It transfers the electrons to the main mitochondrial respiratory chain via ETF-ubiquinone oxidoreductase (ETF dehydrogenase).</text>
</comment>
<sequence length="300" mass="32839">MSRNQPIGVPSHQSIAYHLSSQQYNKTMKILVPIKRVIDYAIKIRVDPTKGPHAVQQANVKMSMNPFCEIAVEEAIRLKEAKKSKDDEVVAVSIGPKQCSETIRTALAMGADRGIHIETKGDVRGDYIDLQPWGIANLLKGVVEKEDKVDLVLLGKQSIDSDCGQTGPLLAGLLNAPQATFAAKVTREDDGSFVVDRETDAGTETIKLKPSNAPAVITCDLRLNTPRYPTMPNIMKAKKKPVQVISLEDMVKELGLNLDDVLKPRNQVVEVYEPPPRKEGEMVESVDVLIGKLKGKGLVG</sequence>
<dbReference type="Pfam" id="PF01012">
    <property type="entry name" value="ETF"/>
    <property type="match status" value="1"/>
</dbReference>
<keyword evidence="5" id="KW-0496">Mitochondrion</keyword>
<evidence type="ECO:0000313" key="8">
    <source>
        <dbReference type="Proteomes" id="UP001516023"/>
    </source>
</evidence>
<dbReference type="PANTHER" id="PTHR21294">
    <property type="entry name" value="ELECTRON TRANSFER FLAVOPROTEIN BETA-SUBUNIT"/>
    <property type="match status" value="1"/>
</dbReference>
<dbReference type="SMART" id="SM00893">
    <property type="entry name" value="ETF"/>
    <property type="match status" value="1"/>
</dbReference>
<evidence type="ECO:0000259" key="6">
    <source>
        <dbReference type="SMART" id="SM00893"/>
    </source>
</evidence>
<evidence type="ECO:0000256" key="5">
    <source>
        <dbReference type="PIRNR" id="PIRNR000090"/>
    </source>
</evidence>
<evidence type="ECO:0000256" key="1">
    <source>
        <dbReference type="ARBA" id="ARBA00004305"/>
    </source>
</evidence>
<evidence type="ECO:0000256" key="4">
    <source>
        <dbReference type="ARBA" id="ARBA00022982"/>
    </source>
</evidence>
<feature type="domain" description="Electron transfer flavoprotein alpha/beta-subunit N-terminal" evidence="6">
    <location>
        <begin position="52"/>
        <end position="254"/>
    </location>
</feature>
<dbReference type="AlphaFoldDB" id="A0ABD3PVJ2"/>
<dbReference type="GO" id="GO:0005759">
    <property type="term" value="C:mitochondrial matrix"/>
    <property type="evidence" value="ECO:0007669"/>
    <property type="project" value="UniProtKB-SubCell"/>
</dbReference>
<dbReference type="EMBL" id="JABMIG020000106">
    <property type="protein sequence ID" value="KAL3792027.1"/>
    <property type="molecule type" value="Genomic_DNA"/>
</dbReference>
<comment type="subunit">
    <text evidence="5">Heterodimer of an alpha and a beta subunit.</text>
</comment>
<dbReference type="InterPro" id="IPR033948">
    <property type="entry name" value="ETF_beta_N"/>
</dbReference>
<evidence type="ECO:0000256" key="3">
    <source>
        <dbReference type="ARBA" id="ARBA00022448"/>
    </source>
</evidence>
<keyword evidence="3 5" id="KW-0813">Transport</keyword>
<dbReference type="GO" id="GO:0046395">
    <property type="term" value="P:carboxylic acid catabolic process"/>
    <property type="evidence" value="ECO:0007669"/>
    <property type="project" value="UniProtKB-ARBA"/>
</dbReference>
<comment type="subcellular location">
    <subcellularLocation>
        <location evidence="1 5">Mitochondrion matrix</location>
    </subcellularLocation>
</comment>
<evidence type="ECO:0000256" key="2">
    <source>
        <dbReference type="ARBA" id="ARBA00007557"/>
    </source>
</evidence>
<reference evidence="7 8" key="1">
    <citation type="journal article" date="2020" name="G3 (Bethesda)">
        <title>Improved Reference Genome for Cyclotella cryptica CCMP332, a Model for Cell Wall Morphogenesis, Salinity Adaptation, and Lipid Production in Diatoms (Bacillariophyta).</title>
        <authorList>
            <person name="Roberts W.R."/>
            <person name="Downey K.M."/>
            <person name="Ruck E.C."/>
            <person name="Traller J.C."/>
            <person name="Alverson A.J."/>
        </authorList>
    </citation>
    <scope>NUCLEOTIDE SEQUENCE [LARGE SCALE GENOMIC DNA]</scope>
    <source>
        <strain evidence="7 8">CCMP332</strain>
    </source>
</reference>
<keyword evidence="8" id="KW-1185">Reference proteome</keyword>
<dbReference type="InterPro" id="IPR012255">
    <property type="entry name" value="ETF_b"/>
</dbReference>
<dbReference type="FunFam" id="3.40.50.620:FF:000011">
    <property type="entry name" value="Electron transfer flavoprotein subunit beta"/>
    <property type="match status" value="1"/>
</dbReference>
<gene>
    <name evidence="7" type="ORF">HJC23_011192</name>
</gene>
<comment type="caution">
    <text evidence="7">The sequence shown here is derived from an EMBL/GenBank/DDBJ whole genome shotgun (WGS) entry which is preliminary data.</text>
</comment>
<name>A0ABD3PVJ2_9STRA</name>